<dbReference type="AlphaFoldDB" id="A0AAE0L1V6"/>
<organism evidence="2 3">
    <name type="scientific">Cymbomonas tetramitiformis</name>
    <dbReference type="NCBI Taxonomy" id="36881"/>
    <lineage>
        <taxon>Eukaryota</taxon>
        <taxon>Viridiplantae</taxon>
        <taxon>Chlorophyta</taxon>
        <taxon>Pyramimonadophyceae</taxon>
        <taxon>Pyramimonadales</taxon>
        <taxon>Pyramimonadaceae</taxon>
        <taxon>Cymbomonas</taxon>
    </lineage>
</organism>
<sequence>MPVPALVLVDEDLASGAAEDTITFDDLGITPGRGKTDPSYVQYLAQKFVHARTNKLEQENQEKRPRLAGEGAKSDATALSSIEDLEFSSFKASELVVADKLSTSTPQANTVGMGAPGLLEVPVETKKQNRTEMRKVWRPALGYCVPARENISPRQAPSDILGGVS</sequence>
<dbReference type="Proteomes" id="UP001190700">
    <property type="component" value="Unassembled WGS sequence"/>
</dbReference>
<protein>
    <submittedName>
        <fullName evidence="2">Uncharacterized protein</fullName>
    </submittedName>
</protein>
<feature type="region of interest" description="Disordered" evidence="1">
    <location>
        <begin position="56"/>
        <end position="76"/>
    </location>
</feature>
<gene>
    <name evidence="2" type="ORF">CYMTET_22684</name>
</gene>
<keyword evidence="3" id="KW-1185">Reference proteome</keyword>
<name>A0AAE0L1V6_9CHLO</name>
<accession>A0AAE0L1V6</accession>
<evidence type="ECO:0000313" key="3">
    <source>
        <dbReference type="Proteomes" id="UP001190700"/>
    </source>
</evidence>
<feature type="compositionally biased region" description="Basic and acidic residues" evidence="1">
    <location>
        <begin position="56"/>
        <end position="67"/>
    </location>
</feature>
<dbReference type="EMBL" id="LGRX02011543">
    <property type="protein sequence ID" value="KAK3268832.1"/>
    <property type="molecule type" value="Genomic_DNA"/>
</dbReference>
<reference evidence="2 3" key="1">
    <citation type="journal article" date="2015" name="Genome Biol. Evol.">
        <title>Comparative Genomics of a Bacterivorous Green Alga Reveals Evolutionary Causalities and Consequences of Phago-Mixotrophic Mode of Nutrition.</title>
        <authorList>
            <person name="Burns J.A."/>
            <person name="Paasch A."/>
            <person name="Narechania A."/>
            <person name="Kim E."/>
        </authorList>
    </citation>
    <scope>NUCLEOTIDE SEQUENCE [LARGE SCALE GENOMIC DNA]</scope>
    <source>
        <strain evidence="2 3">PLY_AMNH</strain>
    </source>
</reference>
<evidence type="ECO:0000313" key="2">
    <source>
        <dbReference type="EMBL" id="KAK3268832.1"/>
    </source>
</evidence>
<comment type="caution">
    <text evidence="2">The sequence shown here is derived from an EMBL/GenBank/DDBJ whole genome shotgun (WGS) entry which is preliminary data.</text>
</comment>
<evidence type="ECO:0000256" key="1">
    <source>
        <dbReference type="SAM" id="MobiDB-lite"/>
    </source>
</evidence>
<proteinExistence type="predicted"/>